<keyword evidence="2" id="KW-0812">Transmembrane</keyword>
<evidence type="ECO:0000313" key="3">
    <source>
        <dbReference type="EMBL" id="SDF61251.1"/>
    </source>
</evidence>
<feature type="compositionally biased region" description="Acidic residues" evidence="1">
    <location>
        <begin position="56"/>
        <end position="70"/>
    </location>
</feature>
<keyword evidence="2" id="KW-1133">Transmembrane helix</keyword>
<dbReference type="OrthoDB" id="949965at2"/>
<accession>A0A1G7MHM5</accession>
<keyword evidence="2" id="KW-0472">Membrane</keyword>
<evidence type="ECO:0000256" key="1">
    <source>
        <dbReference type="SAM" id="MobiDB-lite"/>
    </source>
</evidence>
<sequence length="161" mass="18712">MVKESPWHYYALAVAAVIALYYGWVALKFYKTEIKKLFSPRSNQNSRSDQPVSETQLDEEPPLDDSDQDAFNEPPAWQNEQLFADVEKLVDHLSEEIEEAHQKDYTKQDLIQMLQLILKEYKMLKGTPFQIAVNNRIDAECAKYGSIHLSEGEKREVWSMV</sequence>
<gene>
    <name evidence="3" type="ORF">SAMN04487996_111273</name>
</gene>
<feature type="region of interest" description="Disordered" evidence="1">
    <location>
        <begin position="40"/>
        <end position="74"/>
    </location>
</feature>
<dbReference type="RefSeq" id="WP_090153647.1">
    <property type="nucleotide sequence ID" value="NZ_FNAN01000011.1"/>
</dbReference>
<feature type="compositionally biased region" description="Polar residues" evidence="1">
    <location>
        <begin position="40"/>
        <end position="55"/>
    </location>
</feature>
<organism evidence="3 4">
    <name type="scientific">Dyadobacter soli</name>
    <dbReference type="NCBI Taxonomy" id="659014"/>
    <lineage>
        <taxon>Bacteria</taxon>
        <taxon>Pseudomonadati</taxon>
        <taxon>Bacteroidota</taxon>
        <taxon>Cytophagia</taxon>
        <taxon>Cytophagales</taxon>
        <taxon>Spirosomataceae</taxon>
        <taxon>Dyadobacter</taxon>
    </lineage>
</organism>
<name>A0A1G7MHM5_9BACT</name>
<keyword evidence="4" id="KW-1185">Reference proteome</keyword>
<dbReference type="EMBL" id="FNAN01000011">
    <property type="protein sequence ID" value="SDF61251.1"/>
    <property type="molecule type" value="Genomic_DNA"/>
</dbReference>
<dbReference type="AlphaFoldDB" id="A0A1G7MHM5"/>
<evidence type="ECO:0000256" key="2">
    <source>
        <dbReference type="SAM" id="Phobius"/>
    </source>
</evidence>
<protein>
    <submittedName>
        <fullName evidence="3">Uncharacterized protein</fullName>
    </submittedName>
</protein>
<dbReference type="STRING" id="659014.SAMN04487996_111273"/>
<evidence type="ECO:0000313" key="4">
    <source>
        <dbReference type="Proteomes" id="UP000198748"/>
    </source>
</evidence>
<dbReference type="Proteomes" id="UP000198748">
    <property type="component" value="Unassembled WGS sequence"/>
</dbReference>
<reference evidence="4" key="1">
    <citation type="submission" date="2016-10" db="EMBL/GenBank/DDBJ databases">
        <authorList>
            <person name="Varghese N."/>
            <person name="Submissions S."/>
        </authorList>
    </citation>
    <scope>NUCLEOTIDE SEQUENCE [LARGE SCALE GENOMIC DNA]</scope>
    <source>
        <strain evidence="4">DSM 25329</strain>
    </source>
</reference>
<proteinExistence type="predicted"/>
<feature type="transmembrane region" description="Helical" evidence="2">
    <location>
        <begin position="6"/>
        <end position="27"/>
    </location>
</feature>